<feature type="transmembrane region" description="Helical" evidence="1">
    <location>
        <begin position="12"/>
        <end position="31"/>
    </location>
</feature>
<dbReference type="Proteomes" id="UP001163632">
    <property type="component" value="Chromosome"/>
</dbReference>
<gene>
    <name evidence="2" type="ORF">LP092_05720</name>
    <name evidence="3" type="ORF">LP129_06035</name>
</gene>
<keyword evidence="1" id="KW-0812">Transmembrane</keyword>
<evidence type="ECO:0000313" key="4">
    <source>
        <dbReference type="Proteomes" id="UP001163283"/>
    </source>
</evidence>
<dbReference type="AlphaFoldDB" id="A0AAQ2Q877"/>
<keyword evidence="1" id="KW-0472">Membrane</keyword>
<keyword evidence="5" id="KW-1185">Reference proteome</keyword>
<protein>
    <submittedName>
        <fullName evidence="3">Helix-turn-helix domain-containing protein</fullName>
    </submittedName>
</protein>
<evidence type="ECO:0000313" key="5">
    <source>
        <dbReference type="Proteomes" id="UP001163632"/>
    </source>
</evidence>
<dbReference type="Proteomes" id="UP001163283">
    <property type="component" value="Chromosome"/>
</dbReference>
<keyword evidence="1" id="KW-1133">Transmembrane helix</keyword>
<evidence type="ECO:0000313" key="2">
    <source>
        <dbReference type="EMBL" id="UZA04236.1"/>
    </source>
</evidence>
<accession>A0AAQ2Q877</accession>
<evidence type="ECO:0000313" key="3">
    <source>
        <dbReference type="EMBL" id="UZA52690.1"/>
    </source>
</evidence>
<dbReference type="EMBL" id="CP087830">
    <property type="protein sequence ID" value="UZA04236.1"/>
    <property type="molecule type" value="Genomic_DNA"/>
</dbReference>
<reference evidence="3 4" key="1">
    <citation type="journal article" date="2022" name="BMC Microbiol.">
        <title>Whole genome sequencing of Moraxella bovis strains from North America reveals two genotypes with different genetic determinants.</title>
        <authorList>
            <person name="Wynn E.L."/>
            <person name="Hille M.M."/>
            <person name="Loy J.D."/>
            <person name="Schuller G."/>
            <person name="Kuhn K.L."/>
            <person name="Dickey A.M."/>
            <person name="Bono J.L."/>
            <person name="Clawson M.L."/>
        </authorList>
    </citation>
    <scope>NUCLEOTIDE SEQUENCE [LARGE SCALE GENOMIC DNA]</scope>
    <source>
        <strain evidence="2">SAM102599</strain>
        <strain evidence="3 4">SAM57978</strain>
    </source>
</reference>
<name>A0AAQ2Q877_MORBO</name>
<evidence type="ECO:0000256" key="1">
    <source>
        <dbReference type="SAM" id="Phobius"/>
    </source>
</evidence>
<sequence length="84" mass="9447">MSQRQDIYNHLMTGASITPITALNLFGCFSLSQRLGELRRHFGVPILSKTVENADGKRYACYWLDKTYIAKVKAGEIKGYGVFS</sequence>
<proteinExistence type="predicted"/>
<dbReference type="RefSeq" id="WP_078273504.1">
    <property type="nucleotide sequence ID" value="NZ_CP087768.1"/>
</dbReference>
<dbReference type="EMBL" id="CP087781">
    <property type="protein sequence ID" value="UZA52690.1"/>
    <property type="molecule type" value="Genomic_DNA"/>
</dbReference>
<organism evidence="3 4">
    <name type="scientific">Moraxella bovis</name>
    <dbReference type="NCBI Taxonomy" id="476"/>
    <lineage>
        <taxon>Bacteria</taxon>
        <taxon>Pseudomonadati</taxon>
        <taxon>Pseudomonadota</taxon>
        <taxon>Gammaproteobacteria</taxon>
        <taxon>Moraxellales</taxon>
        <taxon>Moraxellaceae</taxon>
        <taxon>Moraxella</taxon>
    </lineage>
</organism>